<protein>
    <recommendedName>
        <fullName evidence="3">Phage portal protein</fullName>
    </recommendedName>
</protein>
<dbReference type="InterPro" id="IPR021145">
    <property type="entry name" value="Portal_protein_SPP1_Gp6-like"/>
</dbReference>
<gene>
    <name evidence="1" type="ORF">GCM10023161_44400</name>
</gene>
<name>A0ABP8F450_9MYCO</name>
<dbReference type="Proteomes" id="UP001501417">
    <property type="component" value="Unassembled WGS sequence"/>
</dbReference>
<keyword evidence="2" id="KW-1185">Reference proteome</keyword>
<dbReference type="RefSeq" id="WP_264043157.1">
    <property type="nucleotide sequence ID" value="NZ_BAABGF010000052.1"/>
</dbReference>
<dbReference type="EMBL" id="BAABGF010000052">
    <property type="protein sequence ID" value="GAA4294680.1"/>
    <property type="molecule type" value="Genomic_DNA"/>
</dbReference>
<organism evidence="1 2">
    <name type="scientific">Mycobacterium paraffinicum</name>
    <dbReference type="NCBI Taxonomy" id="53378"/>
    <lineage>
        <taxon>Bacteria</taxon>
        <taxon>Bacillati</taxon>
        <taxon>Actinomycetota</taxon>
        <taxon>Actinomycetes</taxon>
        <taxon>Mycobacteriales</taxon>
        <taxon>Mycobacteriaceae</taxon>
        <taxon>Mycobacterium</taxon>
    </lineage>
</organism>
<proteinExistence type="predicted"/>
<evidence type="ECO:0008006" key="3">
    <source>
        <dbReference type="Google" id="ProtNLM"/>
    </source>
</evidence>
<evidence type="ECO:0000313" key="2">
    <source>
        <dbReference type="Proteomes" id="UP001501417"/>
    </source>
</evidence>
<sequence length="464" mass="50902">MTDNPLLTEMLQRLDEPAHHYAELDRYYEGKQPLAFLAPEAKVALGQRFGRMATNLCKLAVTSLAERLRVTGFSGDAADIWPDWIHNDLDQLSGVAHREALLLGDSFVIVWADRFGRPKVTVESAKQVMVRRDPGTRQITAAVKRWEDHQRKTTEAVLYEPDQITRFRANQTGPTTVGFTAVDTLANPLGVVPVVGLRNSDRILGHHHHHYRGVSEIEDLKPLVDGLNKVLSDMLVTSEYVGRPRRWASGIELTEEPVLDENGDPVLDSDGQPVMVEVNPIPEGSRAMISESDNAKFGQLEAANLSGYEASVRILLAQIMAVSTLPGHYVGILTDNPASADALRAAEASLTARAEARQQTFGRSWEQVARLMVAVRDGRDPEQVEARVQWGDAATRSVAQEADAVVKLFQSGLLPASYALAKLGYSDDEIAEIRTARRAEALDTAGINLLSGVRNQTAEPRPAA</sequence>
<accession>A0ABP8F450</accession>
<dbReference type="Pfam" id="PF05133">
    <property type="entry name" value="SPP1_portal"/>
    <property type="match status" value="1"/>
</dbReference>
<evidence type="ECO:0000313" key="1">
    <source>
        <dbReference type="EMBL" id="GAA4294680.1"/>
    </source>
</evidence>
<comment type="caution">
    <text evidence="1">The sequence shown here is derived from an EMBL/GenBank/DDBJ whole genome shotgun (WGS) entry which is preliminary data.</text>
</comment>
<reference evidence="2" key="1">
    <citation type="journal article" date="2019" name="Int. J. Syst. Evol. Microbiol.">
        <title>The Global Catalogue of Microorganisms (GCM) 10K type strain sequencing project: providing services to taxonomists for standard genome sequencing and annotation.</title>
        <authorList>
            <consortium name="The Broad Institute Genomics Platform"/>
            <consortium name="The Broad Institute Genome Sequencing Center for Infectious Disease"/>
            <person name="Wu L."/>
            <person name="Ma J."/>
        </authorList>
    </citation>
    <scope>NUCLEOTIDE SEQUENCE [LARGE SCALE GENOMIC DNA]</scope>
    <source>
        <strain evidence="2">JCM 17782</strain>
    </source>
</reference>